<dbReference type="Proteomes" id="UP000008514">
    <property type="component" value="Chromosome"/>
</dbReference>
<name>K4IKG8_PSYTT</name>
<dbReference type="AlphaFoldDB" id="K4IKG8"/>
<evidence type="ECO:0000313" key="2">
    <source>
        <dbReference type="Proteomes" id="UP000008514"/>
    </source>
</evidence>
<reference evidence="1" key="1">
    <citation type="submission" date="2006-03" db="EMBL/GenBank/DDBJ databases">
        <authorList>
            <person name="Bowman J."/>
            <person name="Ferriera S."/>
            <person name="Johnson J."/>
            <person name="Kravitz S."/>
            <person name="Halpern A."/>
            <person name="Remington K."/>
            <person name="Beeson K."/>
            <person name="Tran B."/>
            <person name="Rogers Y.-H."/>
            <person name="Friedman R."/>
            <person name="Venter J.C."/>
        </authorList>
    </citation>
    <scope>NUCLEOTIDE SEQUENCE [LARGE SCALE GENOMIC DNA]</scope>
    <source>
        <strain evidence="1">ATCC 700755</strain>
    </source>
</reference>
<dbReference type="HOGENOM" id="CLU_2181734_0_0_10"/>
<sequence>MKKILFLIAFLGIISLNSCKTSSVMRTSDVKYEQTDSNSIEIFLSKKPNKEYDEIGRVSADKYSNMAIKRAENKIQQALKEKAASIGGNAIINVTEDIGSISGIVIRYK</sequence>
<reference evidence="1" key="2">
    <citation type="submission" date="2012-09" db="EMBL/GenBank/DDBJ databases">
        <title>The complete sequence of Psychroflexus torquis an extreme psychrophile from sea-ice that is stimulated by light.</title>
        <authorList>
            <person name="Feng S."/>
            <person name="Powell S.M."/>
            <person name="Bowman J.P."/>
        </authorList>
    </citation>
    <scope>NUCLEOTIDE SEQUENCE [LARGE SCALE GENOMIC DNA]</scope>
    <source>
        <strain evidence="1">ATCC 700755</strain>
    </source>
</reference>
<dbReference type="EMBL" id="CP003879">
    <property type="protein sequence ID" value="AFU70308.1"/>
    <property type="molecule type" value="Genomic_DNA"/>
</dbReference>
<dbReference type="RefSeq" id="WP_015025851.1">
    <property type="nucleotide sequence ID" value="NC_018721.1"/>
</dbReference>
<accession>K4IKG8</accession>
<keyword evidence="2" id="KW-1185">Reference proteome</keyword>
<organism evidence="1 2">
    <name type="scientific">Psychroflexus torquis (strain ATCC 700755 / CIP 106069 / ACAM 623)</name>
    <dbReference type="NCBI Taxonomy" id="313595"/>
    <lineage>
        <taxon>Bacteria</taxon>
        <taxon>Pseudomonadati</taxon>
        <taxon>Bacteroidota</taxon>
        <taxon>Flavobacteriia</taxon>
        <taxon>Flavobacteriales</taxon>
        <taxon>Flavobacteriaceae</taxon>
        <taxon>Psychroflexus</taxon>
    </lineage>
</organism>
<proteinExistence type="predicted"/>
<gene>
    <name evidence="1" type="ordered locus">P700755_003720</name>
</gene>
<dbReference type="KEGG" id="ptq:P700755_003720"/>
<evidence type="ECO:0000313" key="1">
    <source>
        <dbReference type="EMBL" id="AFU70308.1"/>
    </source>
</evidence>
<protein>
    <submittedName>
        <fullName evidence="1">Uncharacterized protein</fullName>
    </submittedName>
</protein>